<proteinExistence type="inferred from homology"/>
<feature type="binding site" evidence="9">
    <location>
        <begin position="47"/>
        <end position="48"/>
    </location>
    <ligand>
        <name>FMN</name>
        <dbReference type="ChEBI" id="CHEBI:58210"/>
    </ligand>
</feature>
<gene>
    <name evidence="9" type="primary">pyrD</name>
    <name evidence="11" type="ORF">C6Y28_10070</name>
</gene>
<feature type="binding site" evidence="9">
    <location>
        <begin position="194"/>
        <end position="195"/>
    </location>
    <ligand>
        <name>substrate</name>
    </ligand>
</feature>
<feature type="binding site" evidence="9">
    <location>
        <position position="102"/>
    </location>
    <ligand>
        <name>FMN</name>
        <dbReference type="ChEBI" id="CHEBI:58210"/>
    </ligand>
</feature>
<dbReference type="InterPro" id="IPR050074">
    <property type="entry name" value="DHO_dehydrogenase"/>
</dbReference>
<dbReference type="InterPro" id="IPR012135">
    <property type="entry name" value="Dihydroorotate_DH_1_2"/>
</dbReference>
<sequence length="307" mass="31879">MISERIAVQFAGISMKTPVMGASGTFGFGVEYSDFLDLDHVGAIISKGITPLPRPGNPGVRVAETPAGMLNCIGLENPGVAVFKRDILPKVRKACQTPLIVNISAGTAEEYGELAAQLDVDGVAALEVNISCPNVKEGGIVFGTQPEAAAAVTRSVKDHTKKPVIVKLSPNVTDITVMAKAVEAAGADAVSLINTLTGMAIDIKSRRPLLGNITGGLSGPAVKPVALHMVWQTAQAVSIPILGLGGIATWQDAVEFMLAGASAVAVGAHNFVDPRAVETIAEGLDQYCRDEGIEHIQDIVGALEIRS</sequence>
<dbReference type="GO" id="GO:0006207">
    <property type="term" value="P:'de novo' pyrimidine nucleobase biosynthetic process"/>
    <property type="evidence" value="ECO:0007669"/>
    <property type="project" value="InterPro"/>
</dbReference>
<feature type="binding site" evidence="9">
    <location>
        <begin position="245"/>
        <end position="246"/>
    </location>
    <ligand>
        <name>FMN</name>
        <dbReference type="ChEBI" id="CHEBI:58210"/>
    </ligand>
</feature>
<dbReference type="InterPro" id="IPR001295">
    <property type="entry name" value="Dihydroorotate_DH_CS"/>
</dbReference>
<dbReference type="Gene3D" id="3.20.20.70">
    <property type="entry name" value="Aldolase class I"/>
    <property type="match status" value="1"/>
</dbReference>
<dbReference type="EMBL" id="CP027569">
    <property type="protein sequence ID" value="AVO27938.1"/>
    <property type="molecule type" value="Genomic_DNA"/>
</dbReference>
<dbReference type="CDD" id="cd04740">
    <property type="entry name" value="DHOD_1B_like"/>
    <property type="match status" value="1"/>
</dbReference>
<comment type="catalytic activity">
    <reaction evidence="9">
        <text>(S)-dihydroorotate + A = orotate + AH2</text>
        <dbReference type="Rhea" id="RHEA:18073"/>
        <dbReference type="ChEBI" id="CHEBI:13193"/>
        <dbReference type="ChEBI" id="CHEBI:17499"/>
        <dbReference type="ChEBI" id="CHEBI:30839"/>
        <dbReference type="ChEBI" id="CHEBI:30864"/>
    </reaction>
</comment>
<comment type="cofactor">
    <cofactor evidence="9">
        <name>FMN</name>
        <dbReference type="ChEBI" id="CHEBI:58210"/>
    </cofactor>
    <text evidence="9">Binds 1 FMN per subunit.</text>
</comment>
<keyword evidence="6 9" id="KW-0288">FMN</keyword>
<keyword evidence="8 9" id="KW-0560">Oxidoreductase</keyword>
<feature type="binding site" evidence="9">
    <location>
        <position position="23"/>
    </location>
    <ligand>
        <name>FMN</name>
        <dbReference type="ChEBI" id="CHEBI:58210"/>
    </ligand>
</feature>
<evidence type="ECO:0000256" key="3">
    <source>
        <dbReference type="ARBA" id="ARBA00008008"/>
    </source>
</evidence>
<dbReference type="InterPro" id="IPR013785">
    <property type="entry name" value="Aldolase_TIM"/>
</dbReference>
<comment type="caution">
    <text evidence="9">Lacks conserved residue(s) required for the propagation of feature annotation.</text>
</comment>
<evidence type="ECO:0000256" key="9">
    <source>
        <dbReference type="HAMAP-Rule" id="MF_00224"/>
    </source>
</evidence>
<feature type="binding site" evidence="9">
    <location>
        <position position="129"/>
    </location>
    <ligand>
        <name>FMN</name>
        <dbReference type="ChEBI" id="CHEBI:58210"/>
    </ligand>
</feature>
<evidence type="ECO:0000256" key="8">
    <source>
        <dbReference type="ARBA" id="ARBA00023002"/>
    </source>
</evidence>
<dbReference type="SUPFAM" id="SSF51395">
    <property type="entry name" value="FMN-linked oxidoreductases"/>
    <property type="match status" value="1"/>
</dbReference>
<organism evidence="11 12">
    <name type="scientific">Megasphaera elsdenii</name>
    <dbReference type="NCBI Taxonomy" id="907"/>
    <lineage>
        <taxon>Bacteria</taxon>
        <taxon>Bacillati</taxon>
        <taxon>Bacillota</taxon>
        <taxon>Negativicutes</taxon>
        <taxon>Veillonellales</taxon>
        <taxon>Veillonellaceae</taxon>
        <taxon>Megasphaera</taxon>
    </lineage>
</organism>
<dbReference type="OrthoDB" id="9794954at2"/>
<dbReference type="FunFam" id="3.20.20.70:FF:000027">
    <property type="entry name" value="Dihydropyrimidine dehydrogenase [NADP(+)]"/>
    <property type="match status" value="1"/>
</dbReference>
<reference evidence="11 12" key="1">
    <citation type="journal article" date="2018" name="Genome Announc.">
        <title>Complete genomes of two Megasphaera elsdenii strains, NCIMB 702410 and ATCC 25940.</title>
        <authorList>
            <person name="Hatmaker E.A."/>
            <person name="O'Dell K."/>
            <person name="Riley L.A."/>
            <person name="Klingeman D.M."/>
            <person name="Guss A.M."/>
        </authorList>
    </citation>
    <scope>NUCLEOTIDE SEQUENCE [LARGE SCALE GENOMIC DNA]</scope>
    <source>
        <strain evidence="11 12">NCIMB702410</strain>
    </source>
</reference>
<dbReference type="GO" id="GO:0044205">
    <property type="term" value="P:'de novo' UMP biosynthetic process"/>
    <property type="evidence" value="ECO:0007669"/>
    <property type="project" value="UniProtKB-UniRule"/>
</dbReference>
<dbReference type="InterPro" id="IPR049622">
    <property type="entry name" value="Dihydroorotate_DH_I"/>
</dbReference>
<dbReference type="EC" id="1.3.-.-" evidence="9"/>
<dbReference type="GO" id="GO:0005737">
    <property type="term" value="C:cytoplasm"/>
    <property type="evidence" value="ECO:0007669"/>
    <property type="project" value="UniProtKB-SubCell"/>
</dbReference>
<dbReference type="PIRSF" id="PIRSF000164">
    <property type="entry name" value="DHO_oxidase"/>
    <property type="match status" value="1"/>
</dbReference>
<dbReference type="HAMAP" id="MF_00224">
    <property type="entry name" value="DHO_dh_type1"/>
    <property type="match status" value="1"/>
</dbReference>
<feature type="binding site" evidence="9">
    <location>
        <position position="129"/>
    </location>
    <ligand>
        <name>substrate</name>
    </ligand>
</feature>
<feature type="binding site" evidence="9">
    <location>
        <begin position="71"/>
        <end position="75"/>
    </location>
    <ligand>
        <name>substrate</name>
    </ligand>
</feature>
<dbReference type="InterPro" id="IPR005720">
    <property type="entry name" value="Dihydroorotate_DH_cat"/>
</dbReference>
<dbReference type="NCBIfam" id="TIGR01037">
    <property type="entry name" value="pyrD_sub1_fam"/>
    <property type="match status" value="1"/>
</dbReference>
<evidence type="ECO:0000256" key="7">
    <source>
        <dbReference type="ARBA" id="ARBA00022975"/>
    </source>
</evidence>
<dbReference type="AlphaFoldDB" id="A0A2S0M8Z5"/>
<evidence type="ECO:0000256" key="4">
    <source>
        <dbReference type="ARBA" id="ARBA00022490"/>
    </source>
</evidence>
<feature type="domain" description="Dihydroorotate dehydrogenase catalytic" evidence="10">
    <location>
        <begin position="6"/>
        <end position="286"/>
    </location>
</feature>
<comment type="similarity">
    <text evidence="3 9">Belongs to the dihydroorotate dehydrogenase family. Type 1 subfamily.</text>
</comment>
<name>A0A2S0M8Z5_MEGEL</name>
<dbReference type="GO" id="GO:0004152">
    <property type="term" value="F:dihydroorotate dehydrogenase activity"/>
    <property type="evidence" value="ECO:0007669"/>
    <property type="project" value="UniProtKB-UniRule"/>
</dbReference>
<dbReference type="Proteomes" id="UP000238358">
    <property type="component" value="Chromosome"/>
</dbReference>
<feature type="active site" description="Nucleophile" evidence="9">
    <location>
        <position position="132"/>
    </location>
</feature>
<keyword evidence="4 9" id="KW-0963">Cytoplasm</keyword>
<evidence type="ECO:0000256" key="1">
    <source>
        <dbReference type="ARBA" id="ARBA00004496"/>
    </source>
</evidence>
<comment type="subcellular location">
    <subcellularLocation>
        <location evidence="1 9">Cytoplasm</location>
    </subcellularLocation>
</comment>
<dbReference type="PANTHER" id="PTHR48109:SF1">
    <property type="entry name" value="DIHYDROOROTATE DEHYDROGENASE (FUMARATE)"/>
    <property type="match status" value="1"/>
</dbReference>
<dbReference type="UniPathway" id="UPA00070"/>
<evidence type="ECO:0000313" key="12">
    <source>
        <dbReference type="Proteomes" id="UP000238358"/>
    </source>
</evidence>
<keyword evidence="7 9" id="KW-0665">Pyrimidine biosynthesis</keyword>
<evidence type="ECO:0000259" key="10">
    <source>
        <dbReference type="Pfam" id="PF01180"/>
    </source>
</evidence>
<feature type="binding site" evidence="9">
    <location>
        <position position="219"/>
    </location>
    <ligand>
        <name>FMN</name>
        <dbReference type="ChEBI" id="CHEBI:58210"/>
    </ligand>
</feature>
<evidence type="ECO:0000256" key="6">
    <source>
        <dbReference type="ARBA" id="ARBA00022643"/>
    </source>
</evidence>
<comment type="pathway">
    <text evidence="2 9">Pyrimidine metabolism; UMP biosynthesis via de novo pathway.</text>
</comment>
<dbReference type="PANTHER" id="PTHR48109">
    <property type="entry name" value="DIHYDROOROTATE DEHYDROGENASE (QUINONE), MITOCHONDRIAL-RELATED"/>
    <property type="match status" value="1"/>
</dbReference>
<dbReference type="Pfam" id="PF01180">
    <property type="entry name" value="DHO_dh"/>
    <property type="match status" value="1"/>
</dbReference>
<dbReference type="NCBIfam" id="NF005574">
    <property type="entry name" value="PRK07259.1"/>
    <property type="match status" value="1"/>
</dbReference>
<evidence type="ECO:0000256" key="2">
    <source>
        <dbReference type="ARBA" id="ARBA00004725"/>
    </source>
</evidence>
<evidence type="ECO:0000256" key="5">
    <source>
        <dbReference type="ARBA" id="ARBA00022630"/>
    </source>
</evidence>
<comment type="function">
    <text evidence="9">Catalyzes the conversion of dihydroorotate to orotate.</text>
</comment>
<dbReference type="InterPro" id="IPR033888">
    <property type="entry name" value="DHOD_1B"/>
</dbReference>
<dbReference type="RefSeq" id="WP_027895627.1">
    <property type="nucleotide sequence ID" value="NZ_CP027569.1"/>
</dbReference>
<keyword evidence="5 9" id="KW-0285">Flavoprotein</keyword>
<evidence type="ECO:0000313" key="11">
    <source>
        <dbReference type="EMBL" id="AVO27938.1"/>
    </source>
</evidence>
<dbReference type="PROSITE" id="PS00912">
    <property type="entry name" value="DHODEHASE_2"/>
    <property type="match status" value="1"/>
</dbReference>
<feature type="binding site" evidence="9">
    <location>
        <position position="193"/>
    </location>
    <ligand>
        <name>FMN</name>
        <dbReference type="ChEBI" id="CHEBI:58210"/>
    </ligand>
</feature>
<dbReference type="InterPro" id="IPR024920">
    <property type="entry name" value="Dihydroorotate_DH_1"/>
</dbReference>
<accession>A0A2S0M8Z5</accession>
<feature type="binding site" evidence="9">
    <location>
        <position position="167"/>
    </location>
    <ligand>
        <name>FMN</name>
        <dbReference type="ChEBI" id="CHEBI:58210"/>
    </ligand>
</feature>
<protein>
    <recommendedName>
        <fullName evidence="9">Dihydroorotate dehydrogenase</fullName>
        <shortName evidence="9">DHOD</shortName>
        <shortName evidence="9">DHODase</shortName>
        <shortName evidence="9">DHOdehase</shortName>
        <ecNumber evidence="9">1.3.-.-</ecNumber>
    </recommendedName>
</protein>
<feature type="binding site" evidence="9">
    <location>
        <position position="47"/>
    </location>
    <ligand>
        <name>substrate</name>
    </ligand>
</feature>